<organism evidence="3 4">
    <name type="scientific">Rubroshorea leprosula</name>
    <dbReference type="NCBI Taxonomy" id="152421"/>
    <lineage>
        <taxon>Eukaryota</taxon>
        <taxon>Viridiplantae</taxon>
        <taxon>Streptophyta</taxon>
        <taxon>Embryophyta</taxon>
        <taxon>Tracheophyta</taxon>
        <taxon>Spermatophyta</taxon>
        <taxon>Magnoliopsida</taxon>
        <taxon>eudicotyledons</taxon>
        <taxon>Gunneridae</taxon>
        <taxon>Pentapetalae</taxon>
        <taxon>rosids</taxon>
        <taxon>malvids</taxon>
        <taxon>Malvales</taxon>
        <taxon>Dipterocarpaceae</taxon>
        <taxon>Rubroshorea</taxon>
    </lineage>
</organism>
<reference evidence="3 4" key="1">
    <citation type="journal article" date="2021" name="Commun. Biol.">
        <title>The genome of Shorea leprosula (Dipterocarpaceae) highlights the ecological relevance of drought in aseasonal tropical rainforests.</title>
        <authorList>
            <person name="Ng K.K.S."/>
            <person name="Kobayashi M.J."/>
            <person name="Fawcett J.A."/>
            <person name="Hatakeyama M."/>
            <person name="Paape T."/>
            <person name="Ng C.H."/>
            <person name="Ang C.C."/>
            <person name="Tnah L.H."/>
            <person name="Lee C.T."/>
            <person name="Nishiyama T."/>
            <person name="Sese J."/>
            <person name="O'Brien M.J."/>
            <person name="Copetti D."/>
            <person name="Mohd Noor M.I."/>
            <person name="Ong R.C."/>
            <person name="Putra M."/>
            <person name="Sireger I.Z."/>
            <person name="Indrioko S."/>
            <person name="Kosugi Y."/>
            <person name="Izuno A."/>
            <person name="Isagi Y."/>
            <person name="Lee S.L."/>
            <person name="Shimizu K.K."/>
        </authorList>
    </citation>
    <scope>NUCLEOTIDE SEQUENCE [LARGE SCALE GENOMIC DNA]</scope>
    <source>
        <strain evidence="3">214</strain>
    </source>
</reference>
<sequence>MVDGNKNWFACSSSMKTLWCIVIIVPMILLSFFASDLVPKSSSWVSNLSMSDLSPSSPSLNTSETLHAQVEGGGGQPVDHDLSYHRVVAVDVHGVGEALLAEAVMSRAAGRPTHAVENVRVGVFQQNETIKKEIVNVVPIGLPDMTTSTDQSIAPPLKPSKPRVPTSLDRLEASLLRARAAIKEARNANQLLDPDYVPIGPMYRDAKTFHRMEGPLC</sequence>
<evidence type="ECO:0000256" key="1">
    <source>
        <dbReference type="SAM" id="MobiDB-lite"/>
    </source>
</evidence>
<evidence type="ECO:0000313" key="4">
    <source>
        <dbReference type="Proteomes" id="UP001054252"/>
    </source>
</evidence>
<feature type="compositionally biased region" description="Low complexity" evidence="1">
    <location>
        <begin position="56"/>
        <end position="66"/>
    </location>
</feature>
<protein>
    <recommendedName>
        <fullName evidence="5">Transmembrane protein</fullName>
    </recommendedName>
</protein>
<dbReference type="EMBL" id="BPVZ01000330">
    <property type="protein sequence ID" value="GKV49960.1"/>
    <property type="molecule type" value="Genomic_DNA"/>
</dbReference>
<comment type="caution">
    <text evidence="3">The sequence shown here is derived from an EMBL/GenBank/DDBJ whole genome shotgun (WGS) entry which is preliminary data.</text>
</comment>
<dbReference type="Proteomes" id="UP001054252">
    <property type="component" value="Unassembled WGS sequence"/>
</dbReference>
<name>A0AAV5MJ76_9ROSI</name>
<evidence type="ECO:0000256" key="2">
    <source>
        <dbReference type="SAM" id="Phobius"/>
    </source>
</evidence>
<keyword evidence="2" id="KW-0472">Membrane</keyword>
<dbReference type="AlphaFoldDB" id="A0AAV5MJ76"/>
<feature type="transmembrane region" description="Helical" evidence="2">
    <location>
        <begin position="16"/>
        <end position="34"/>
    </location>
</feature>
<keyword evidence="4" id="KW-1185">Reference proteome</keyword>
<evidence type="ECO:0000313" key="3">
    <source>
        <dbReference type="EMBL" id="GKV49960.1"/>
    </source>
</evidence>
<keyword evidence="2" id="KW-1133">Transmembrane helix</keyword>
<evidence type="ECO:0008006" key="5">
    <source>
        <dbReference type="Google" id="ProtNLM"/>
    </source>
</evidence>
<feature type="region of interest" description="Disordered" evidence="1">
    <location>
        <begin position="56"/>
        <end position="75"/>
    </location>
</feature>
<proteinExistence type="predicted"/>
<accession>A0AAV5MJ76</accession>
<gene>
    <name evidence="3" type="ORF">SLEP1_g56682</name>
</gene>
<keyword evidence="2" id="KW-0812">Transmembrane</keyword>